<sequence>MTATGGKFARVAKIDEARCIGCARCLEACPVDAIVGAPNWMHTVIAAECIGCGLCLPPCPVACIEMLPAPESLRPQTAEERRARSEQAKARYRARRRRLEEEAARHRARLEAKKAALKRRRAV</sequence>
<dbReference type="PROSITE" id="PS51379">
    <property type="entry name" value="4FE4S_FER_2"/>
    <property type="match status" value="2"/>
</dbReference>
<evidence type="ECO:0000313" key="7">
    <source>
        <dbReference type="EMBL" id="BCX82419.1"/>
    </source>
</evidence>
<keyword evidence="1" id="KW-0004">4Fe-4S</keyword>
<name>A0AAU9C5M9_9GAMM</name>
<evidence type="ECO:0000313" key="8">
    <source>
        <dbReference type="Proteomes" id="UP001321825"/>
    </source>
</evidence>
<dbReference type="Gene3D" id="3.30.70.20">
    <property type="match status" value="1"/>
</dbReference>
<reference evidence="8" key="1">
    <citation type="journal article" date="2024" name="Int. J. Syst. Evol. Microbiol.">
        <title>Methylomarinovum tepidoasis sp. nov., a moderately thermophilic methanotroph of the family Methylothermaceae isolated from a deep-sea hydrothermal field.</title>
        <authorList>
            <person name="Hirayama H."/>
            <person name="Takaki Y."/>
            <person name="Abe M."/>
            <person name="Miyazaki M."/>
            <person name="Uematsu K."/>
            <person name="Matsui Y."/>
            <person name="Takai K."/>
        </authorList>
    </citation>
    <scope>NUCLEOTIDE SEQUENCE [LARGE SCALE GENOMIC DNA]</scope>
    <source>
        <strain evidence="8">IT-9</strain>
    </source>
</reference>
<gene>
    <name evidence="7" type="ORF">MIT9_P2005</name>
</gene>
<keyword evidence="3" id="KW-0408">Iron</keyword>
<evidence type="ECO:0000256" key="1">
    <source>
        <dbReference type="ARBA" id="ARBA00022485"/>
    </source>
</evidence>
<dbReference type="InterPro" id="IPR050572">
    <property type="entry name" value="Fe-S_Ferredoxin"/>
</dbReference>
<dbReference type="InterPro" id="IPR010207">
    <property type="entry name" value="Elect_transpt_cplx_RnfB/RsxB"/>
</dbReference>
<evidence type="ECO:0000256" key="5">
    <source>
        <dbReference type="SAM" id="Coils"/>
    </source>
</evidence>
<dbReference type="EMBL" id="AP024714">
    <property type="protein sequence ID" value="BCX82419.1"/>
    <property type="molecule type" value="Genomic_DNA"/>
</dbReference>
<dbReference type="PANTHER" id="PTHR43687">
    <property type="entry name" value="ADENYLYLSULFATE REDUCTASE, BETA SUBUNIT"/>
    <property type="match status" value="1"/>
</dbReference>
<dbReference type="GO" id="GO:0051539">
    <property type="term" value="F:4 iron, 4 sulfur cluster binding"/>
    <property type="evidence" value="ECO:0007669"/>
    <property type="project" value="UniProtKB-KW"/>
</dbReference>
<evidence type="ECO:0000259" key="6">
    <source>
        <dbReference type="PROSITE" id="PS51379"/>
    </source>
</evidence>
<dbReference type="PANTHER" id="PTHR43687:SF1">
    <property type="entry name" value="FERREDOXIN III"/>
    <property type="match status" value="1"/>
</dbReference>
<dbReference type="NCBIfam" id="TIGR01944">
    <property type="entry name" value="rnfB"/>
    <property type="match status" value="1"/>
</dbReference>
<dbReference type="AlphaFoldDB" id="A0AAU9C5M9"/>
<dbReference type="SUPFAM" id="SSF54862">
    <property type="entry name" value="4Fe-4S ferredoxins"/>
    <property type="match status" value="1"/>
</dbReference>
<evidence type="ECO:0000256" key="4">
    <source>
        <dbReference type="ARBA" id="ARBA00023014"/>
    </source>
</evidence>
<dbReference type="PROSITE" id="PS00198">
    <property type="entry name" value="4FE4S_FER_1"/>
    <property type="match status" value="2"/>
</dbReference>
<dbReference type="KEGG" id="mcau:MIT9_P2005"/>
<feature type="domain" description="4Fe-4S ferredoxin-type" evidence="6">
    <location>
        <begin position="10"/>
        <end position="39"/>
    </location>
</feature>
<dbReference type="RefSeq" id="WP_317704822.1">
    <property type="nucleotide sequence ID" value="NZ_AP024714.1"/>
</dbReference>
<evidence type="ECO:0000256" key="3">
    <source>
        <dbReference type="ARBA" id="ARBA00023004"/>
    </source>
</evidence>
<keyword evidence="2" id="KW-0479">Metal-binding</keyword>
<dbReference type="InterPro" id="IPR017896">
    <property type="entry name" value="4Fe4S_Fe-S-bd"/>
</dbReference>
<keyword evidence="5" id="KW-0175">Coiled coil</keyword>
<dbReference type="Proteomes" id="UP001321825">
    <property type="component" value="Chromosome"/>
</dbReference>
<evidence type="ECO:0000256" key="2">
    <source>
        <dbReference type="ARBA" id="ARBA00022723"/>
    </source>
</evidence>
<dbReference type="Pfam" id="PF14697">
    <property type="entry name" value="Fer4_21"/>
    <property type="match status" value="1"/>
</dbReference>
<dbReference type="GO" id="GO:0009055">
    <property type="term" value="F:electron transfer activity"/>
    <property type="evidence" value="ECO:0007669"/>
    <property type="project" value="InterPro"/>
</dbReference>
<protein>
    <recommendedName>
        <fullName evidence="6">4Fe-4S ferredoxin-type domain-containing protein</fullName>
    </recommendedName>
</protein>
<organism evidence="7 8">
    <name type="scientific">Methylomarinovum caldicuralii</name>
    <dbReference type="NCBI Taxonomy" id="438856"/>
    <lineage>
        <taxon>Bacteria</taxon>
        <taxon>Pseudomonadati</taxon>
        <taxon>Pseudomonadota</taxon>
        <taxon>Gammaproteobacteria</taxon>
        <taxon>Methylococcales</taxon>
        <taxon>Methylothermaceae</taxon>
        <taxon>Methylomarinovum</taxon>
    </lineage>
</organism>
<dbReference type="GO" id="GO:0046872">
    <property type="term" value="F:metal ion binding"/>
    <property type="evidence" value="ECO:0007669"/>
    <property type="project" value="UniProtKB-KW"/>
</dbReference>
<feature type="domain" description="4Fe-4S ferredoxin-type" evidence="6">
    <location>
        <begin position="40"/>
        <end position="69"/>
    </location>
</feature>
<accession>A0AAU9C5M9</accession>
<feature type="coiled-coil region" evidence="5">
    <location>
        <begin position="82"/>
        <end position="120"/>
    </location>
</feature>
<proteinExistence type="predicted"/>
<keyword evidence="4" id="KW-0411">Iron-sulfur</keyword>
<keyword evidence="8" id="KW-1185">Reference proteome</keyword>
<dbReference type="InterPro" id="IPR017900">
    <property type="entry name" value="4Fe4S_Fe_S_CS"/>
</dbReference>